<dbReference type="PROSITE" id="PS51186">
    <property type="entry name" value="GNAT"/>
    <property type="match status" value="1"/>
</dbReference>
<dbReference type="Gene3D" id="3.40.630.30">
    <property type="match status" value="1"/>
</dbReference>
<dbReference type="AlphaFoldDB" id="A0A1D7VWS4"/>
<accession>A0A1D7VWS4</accession>
<gene>
    <name evidence="2" type="ORF">SL103_15705</name>
</gene>
<reference evidence="2 3" key="1">
    <citation type="submission" date="2016-09" db="EMBL/GenBank/DDBJ databases">
        <title>Complete genome sequencing of Streptomyces lydicus 103 and metabolic pathways analysis of antibiotic biosynthesis.</title>
        <authorList>
            <person name="Jia N."/>
            <person name="Ding M.-Z."/>
            <person name="Gao F."/>
            <person name="Yuan Y.-J."/>
        </authorList>
    </citation>
    <scope>NUCLEOTIDE SEQUENCE [LARGE SCALE GENOMIC DNA]</scope>
    <source>
        <strain evidence="2 3">103</strain>
    </source>
</reference>
<dbReference type="KEGG" id="slc:SL103_15705"/>
<proteinExistence type="predicted"/>
<dbReference type="GO" id="GO:0016747">
    <property type="term" value="F:acyltransferase activity, transferring groups other than amino-acyl groups"/>
    <property type="evidence" value="ECO:0007669"/>
    <property type="project" value="InterPro"/>
</dbReference>
<dbReference type="EMBL" id="CP017157">
    <property type="protein sequence ID" value="AOP51226.1"/>
    <property type="molecule type" value="Genomic_DNA"/>
</dbReference>
<name>A0A1D7VWS4_9ACTN</name>
<dbReference type="SUPFAM" id="SSF55729">
    <property type="entry name" value="Acyl-CoA N-acyltransferases (Nat)"/>
    <property type="match status" value="1"/>
</dbReference>
<dbReference type="InterPro" id="IPR016181">
    <property type="entry name" value="Acyl_CoA_acyltransferase"/>
</dbReference>
<dbReference type="InterPro" id="IPR000182">
    <property type="entry name" value="GNAT_dom"/>
</dbReference>
<feature type="domain" description="N-acetyltransferase" evidence="1">
    <location>
        <begin position="1"/>
        <end position="135"/>
    </location>
</feature>
<keyword evidence="3" id="KW-1185">Reference proteome</keyword>
<evidence type="ECO:0000313" key="2">
    <source>
        <dbReference type="EMBL" id="AOP51226.1"/>
    </source>
</evidence>
<protein>
    <recommendedName>
        <fullName evidence="1">N-acetyltransferase domain-containing protein</fullName>
    </recommendedName>
</protein>
<organism evidence="2 3">
    <name type="scientific">Streptomyces lydicus</name>
    <dbReference type="NCBI Taxonomy" id="47763"/>
    <lineage>
        <taxon>Bacteria</taxon>
        <taxon>Bacillati</taxon>
        <taxon>Actinomycetota</taxon>
        <taxon>Actinomycetes</taxon>
        <taxon>Kitasatosporales</taxon>
        <taxon>Streptomycetaceae</taxon>
        <taxon>Streptomyces</taxon>
    </lineage>
</organism>
<dbReference type="Proteomes" id="UP000094094">
    <property type="component" value="Chromosome"/>
</dbReference>
<evidence type="ECO:0000313" key="3">
    <source>
        <dbReference type="Proteomes" id="UP000094094"/>
    </source>
</evidence>
<sequence length="136" mass="15385">MPVPERRLERSRALVGERAVHLLRHGDTAIAMFTLTGRPPFRRALDVFPPARAPLYLQRLAVHPDRARRDATLGMRAVRRACETARAAGADALRAEANPDLRKSVELLTGLGFVAYGEVETEDWMRRVYLQRALDR</sequence>
<evidence type="ECO:0000259" key="1">
    <source>
        <dbReference type="PROSITE" id="PS51186"/>
    </source>
</evidence>